<proteinExistence type="predicted"/>
<reference evidence="1" key="1">
    <citation type="journal article" date="2014" name="Front. Microbiol.">
        <title>High frequency of phylogenetically diverse reductive dehalogenase-homologous genes in deep subseafloor sedimentary metagenomes.</title>
        <authorList>
            <person name="Kawai M."/>
            <person name="Futagami T."/>
            <person name="Toyoda A."/>
            <person name="Takaki Y."/>
            <person name="Nishi S."/>
            <person name="Hori S."/>
            <person name="Arai W."/>
            <person name="Tsubouchi T."/>
            <person name="Morono Y."/>
            <person name="Uchiyama I."/>
            <person name="Ito T."/>
            <person name="Fujiyama A."/>
            <person name="Inagaki F."/>
            <person name="Takami H."/>
        </authorList>
    </citation>
    <scope>NUCLEOTIDE SEQUENCE</scope>
    <source>
        <strain evidence="1">Expedition CK06-06</strain>
    </source>
</reference>
<dbReference type="EMBL" id="BARU01031667">
    <property type="protein sequence ID" value="GAH62796.1"/>
    <property type="molecule type" value="Genomic_DNA"/>
</dbReference>
<name>X1GXZ2_9ZZZZ</name>
<feature type="non-terminal residue" evidence="1">
    <location>
        <position position="1"/>
    </location>
</feature>
<comment type="caution">
    <text evidence="1">The sequence shown here is derived from an EMBL/GenBank/DDBJ whole genome shotgun (WGS) entry which is preliminary data.</text>
</comment>
<dbReference type="AlphaFoldDB" id="X1GXZ2"/>
<accession>X1GXZ2</accession>
<sequence>TVVRPAPPVARKIGLNGLVTAVDLKNSVAEISIGAAHGVREDMRFYVIRGDEFICEIRIHHVDTERAVGELRLVQKQPSIGDSVTANL</sequence>
<gene>
    <name evidence="1" type="ORF">S03H2_50053</name>
</gene>
<organism evidence="1">
    <name type="scientific">marine sediment metagenome</name>
    <dbReference type="NCBI Taxonomy" id="412755"/>
    <lineage>
        <taxon>unclassified sequences</taxon>
        <taxon>metagenomes</taxon>
        <taxon>ecological metagenomes</taxon>
    </lineage>
</organism>
<protein>
    <submittedName>
        <fullName evidence="1">Uncharacterized protein</fullName>
    </submittedName>
</protein>
<evidence type="ECO:0000313" key="1">
    <source>
        <dbReference type="EMBL" id="GAH62796.1"/>
    </source>
</evidence>